<feature type="region of interest" description="Disordered" evidence="1">
    <location>
        <begin position="348"/>
        <end position="385"/>
    </location>
</feature>
<keyword evidence="4" id="KW-1185">Reference proteome</keyword>
<dbReference type="PANTHER" id="PTHR33845">
    <property type="entry name" value="C2H2-TYPE DOMAIN-CONTAINING PROTEIN"/>
    <property type="match status" value="1"/>
</dbReference>
<evidence type="ECO:0000313" key="4">
    <source>
        <dbReference type="Proteomes" id="UP001152795"/>
    </source>
</evidence>
<accession>A0A6S7HSA3</accession>
<dbReference type="EMBL" id="CACRXK020005612">
    <property type="protein sequence ID" value="CAB4006813.1"/>
    <property type="molecule type" value="Genomic_DNA"/>
</dbReference>
<evidence type="ECO:0000256" key="1">
    <source>
        <dbReference type="SAM" id="MobiDB-lite"/>
    </source>
</evidence>
<dbReference type="OrthoDB" id="10066764at2759"/>
<feature type="signal peptide" evidence="2">
    <location>
        <begin position="1"/>
        <end position="17"/>
    </location>
</feature>
<name>A0A6S7HSA3_PARCT</name>
<gene>
    <name evidence="3" type="ORF">PACLA_8A070080</name>
</gene>
<protein>
    <submittedName>
        <fullName evidence="3">Uncharacterized protein</fullName>
    </submittedName>
</protein>
<reference evidence="3" key="1">
    <citation type="submission" date="2020-04" db="EMBL/GenBank/DDBJ databases">
        <authorList>
            <person name="Alioto T."/>
            <person name="Alioto T."/>
            <person name="Gomez Garrido J."/>
        </authorList>
    </citation>
    <scope>NUCLEOTIDE SEQUENCE</scope>
    <source>
        <strain evidence="3">A484AB</strain>
    </source>
</reference>
<comment type="caution">
    <text evidence="3">The sequence shown here is derived from an EMBL/GenBank/DDBJ whole genome shotgun (WGS) entry which is preliminary data.</text>
</comment>
<feature type="chain" id="PRO_5043747535" evidence="2">
    <location>
        <begin position="18"/>
        <end position="385"/>
    </location>
</feature>
<evidence type="ECO:0000256" key="2">
    <source>
        <dbReference type="SAM" id="SignalP"/>
    </source>
</evidence>
<organism evidence="3 4">
    <name type="scientific">Paramuricea clavata</name>
    <name type="common">Red gorgonian</name>
    <name type="synonym">Violescent sea-whip</name>
    <dbReference type="NCBI Taxonomy" id="317549"/>
    <lineage>
        <taxon>Eukaryota</taxon>
        <taxon>Metazoa</taxon>
        <taxon>Cnidaria</taxon>
        <taxon>Anthozoa</taxon>
        <taxon>Octocorallia</taxon>
        <taxon>Malacalcyonacea</taxon>
        <taxon>Plexauridae</taxon>
        <taxon>Paramuricea</taxon>
    </lineage>
</organism>
<dbReference type="Proteomes" id="UP001152795">
    <property type="component" value="Unassembled WGS sequence"/>
</dbReference>
<evidence type="ECO:0000313" key="3">
    <source>
        <dbReference type="EMBL" id="CAB4006813.1"/>
    </source>
</evidence>
<dbReference type="PANTHER" id="PTHR33845:SF1">
    <property type="entry name" value="C2H2-TYPE DOMAIN-CONTAINING PROTEIN"/>
    <property type="match status" value="1"/>
</dbReference>
<dbReference type="AlphaFoldDB" id="A0A6S7HSA3"/>
<proteinExistence type="predicted"/>
<sequence length="385" mass="44022">MCHVSVLIFAFYFKVHVSDNARVPDHCYMYALSEITDKDFKYKWKHKHDESCEQCESLDLTLKNIEQAIDECTFSSEEERDETLYLFTSAVRAINLWKGHQLRSVRKDQARLDVINLLKDEKTVYIVNDWAMKFLPHQYRVSQSDWFGKKEISWHISVVFRKANGQLESRGFIHIIEFCSQDSAAIVLIMQYVRKTLETENPKLKRAFFRQDNAGCYHSASTILACHHIAKTTGIKISRIDFSDPQGGKGSADRLAATCKCHIGLFVNEGNDVTNAEEMKNALLSHGGVEGVRVTVVPYIDDSFVAQLDKIPGISKLNNFEFKGRNIVTWRAYDVGKGKRISLSKIQAEDTKRNQQPVTTEFEKAVQEEEAEESESPIYSCPQEG</sequence>
<keyword evidence="2" id="KW-0732">Signal</keyword>